<accession>A0A179I707</accession>
<dbReference type="InterPro" id="IPR000086">
    <property type="entry name" value="NUDIX_hydrolase_dom"/>
</dbReference>
<feature type="domain" description="Nudix hydrolase" evidence="1">
    <location>
        <begin position="148"/>
        <end position="301"/>
    </location>
</feature>
<comment type="caution">
    <text evidence="2">The sequence shown here is derived from an EMBL/GenBank/DDBJ whole genome shotgun (WGS) entry which is preliminary data.</text>
</comment>
<keyword evidence="3" id="KW-1185">Reference proteome</keyword>
<dbReference type="Gene3D" id="3.90.79.10">
    <property type="entry name" value="Nucleoside Triphosphate Pyrophosphohydrolase"/>
    <property type="match status" value="1"/>
</dbReference>
<proteinExistence type="predicted"/>
<name>A0A179I707_CORDF</name>
<evidence type="ECO:0000313" key="2">
    <source>
        <dbReference type="EMBL" id="OAQ98054.1"/>
    </source>
</evidence>
<protein>
    <recommendedName>
        <fullName evidence="1">Nudix hydrolase domain-containing protein</fullName>
    </recommendedName>
</protein>
<dbReference type="CDD" id="cd03676">
    <property type="entry name" value="NUDIX_Tnr3_like"/>
    <property type="match status" value="1"/>
</dbReference>
<dbReference type="Proteomes" id="UP000243081">
    <property type="component" value="Unassembled WGS sequence"/>
</dbReference>
<dbReference type="PROSITE" id="PS51462">
    <property type="entry name" value="NUDIX"/>
    <property type="match status" value="1"/>
</dbReference>
<gene>
    <name evidence="2" type="ORF">LLEC1_03011</name>
</gene>
<evidence type="ECO:0000259" key="1">
    <source>
        <dbReference type="PROSITE" id="PS51462"/>
    </source>
</evidence>
<dbReference type="EMBL" id="LUKN01003078">
    <property type="protein sequence ID" value="OAQ98054.1"/>
    <property type="molecule type" value="Genomic_DNA"/>
</dbReference>
<dbReference type="OrthoDB" id="10261522at2759"/>
<organism evidence="2 3">
    <name type="scientific">Cordyceps confragosa</name>
    <name type="common">Lecanicillium lecanii</name>
    <dbReference type="NCBI Taxonomy" id="2714763"/>
    <lineage>
        <taxon>Eukaryota</taxon>
        <taxon>Fungi</taxon>
        <taxon>Dikarya</taxon>
        <taxon>Ascomycota</taxon>
        <taxon>Pezizomycotina</taxon>
        <taxon>Sordariomycetes</taxon>
        <taxon>Hypocreomycetidae</taxon>
        <taxon>Hypocreales</taxon>
        <taxon>Cordycipitaceae</taxon>
        <taxon>Akanthomyces</taxon>
    </lineage>
</organism>
<dbReference type="OMA" id="PVGYMLP"/>
<dbReference type="InterPro" id="IPR015797">
    <property type="entry name" value="NUDIX_hydrolase-like_dom_sf"/>
</dbReference>
<reference evidence="2 3" key="1">
    <citation type="submission" date="2016-03" db="EMBL/GenBank/DDBJ databases">
        <title>Fine-scale spatial genetic structure of a fungal parasite of coffee scale insects.</title>
        <authorList>
            <person name="Jackson D."/>
            <person name="Zemenick K.A."/>
            <person name="Malloure B."/>
            <person name="Quandt C.A."/>
            <person name="James T.Y."/>
        </authorList>
    </citation>
    <scope>NUCLEOTIDE SEQUENCE [LARGE SCALE GENOMIC DNA]</scope>
    <source>
        <strain evidence="2 3">UM487</strain>
    </source>
</reference>
<sequence length="336" mass="37663">MTSTNITPISTADYPPRNFHKVVEACNKFDGDLSKTWEFYMLDNSRPVGFVREEFVNAMKWGNGSFKVDKDAKKIHLDPILAPGEDATETCAKEFTKLCEANKTRFVELWAWLELSLDLQAVRWLDVPGAMYKIPTPLRGILGIATCGVHLNVYTVIGQQRHMWVSQRSMTGSYPGMLDQTVAGGMDHKDGYSPWTTLEHEAEEEAGLVLDRATRKMTRDGVEVGTVRGPFRMTFYDKRDQNAGSAKGTVEPGVRFVFDMEVPADFVMRPAQAQSFQLRSLDEVVQQLAAGQWKPNSGLTTLESLLRNGYIVDGGDGTVKDLQEKLQRALPMRTTE</sequence>
<dbReference type="SUPFAM" id="SSF55811">
    <property type="entry name" value="Nudix"/>
    <property type="match status" value="1"/>
</dbReference>
<evidence type="ECO:0000313" key="3">
    <source>
        <dbReference type="Proteomes" id="UP000243081"/>
    </source>
</evidence>
<dbReference type="AlphaFoldDB" id="A0A179I707"/>